<comment type="caution">
    <text evidence="4">The sequence shown here is derived from an EMBL/GenBank/DDBJ whole genome shotgun (WGS) entry which is preliminary data.</text>
</comment>
<feature type="region of interest" description="Disordered" evidence="2">
    <location>
        <begin position="60"/>
        <end position="341"/>
    </location>
</feature>
<sequence length="792" mass="86260">MKKRGVLSGFRKTSSNSTTHEQNNLSVDGESHSSSADLSERSSGMLSSFFRHSPKLAQNYAHCQGAESSDITEKKVRADEIPRVPPRPSEEELRNTITHRLSVNPADVDHSQGAGSIDIREKKARADEVPRVPPRPSEEELRNTITHRLSVNPADMDRSQGARSSDITEKKSRADETLRVPPRPSEEVINSITHRLTVNPIDAAHNQDSVKSREEDEGMTTDNKEECVNEAAAAADKQKDDLSVDGKSHSSSADLSEKSGGEPSGFFRHSPKPAQSCTHGQGAGSLDITGKKDRADETPRVSPNPSEEVMNSITHRLNMNPTDMDHHQMENQDVGERTEDHSEECVNEAAATVEKEKVVPKKKKVKKKKNPFMPHVTAKSKMNQKRSGEDGTEVLEKNSLMEQLNEFRLDRVHSEDKEDLDSLMEWWSTVKQWEPMSNNEDMTEKEEATAFALTAEKVQRGIRVFNQLFSERAEALWQHIIDLNLIADGLDRFNKRTKVAQITGGSTSAVGGVATIAGLALAPVTMGTSLIITAVGLGVAAAGGLTSASAGISNTVHGSMDRKKVERIVKDFQSKMADIDKCTRFIKRGIENLRELNAPRVKKLKVYDNDFSGINNIYEDSAMAGKAVLINANEITRLTQVTMATGGTAARAVQVAAMATGVLTGLFVAMDIYFVAKDSHELRKGAKSEFAKKIREVAEQLHQGLVELNIIREELQCSESSTSSNTFTMSTSSPSASTYATSLTSSSSTSGISNSSSTSTSIASLSSTSPCPSISSSLSQNTEAHIEPLAQS</sequence>
<protein>
    <recommendedName>
        <fullName evidence="6">Apolipoprotein L domain-containing protein 1</fullName>
    </recommendedName>
</protein>
<dbReference type="PANTHER" id="PTHR14096:SF59">
    <property type="entry name" value="APOLIPOPROTEIN L, 1 ISOFORM X1"/>
    <property type="match status" value="1"/>
</dbReference>
<evidence type="ECO:0000313" key="5">
    <source>
        <dbReference type="Proteomes" id="UP000327468"/>
    </source>
</evidence>
<dbReference type="PANTHER" id="PTHR14096">
    <property type="entry name" value="APOLIPOPROTEIN L"/>
    <property type="match status" value="1"/>
</dbReference>
<feature type="compositionally biased region" description="Basic and acidic residues" evidence="2">
    <location>
        <begin position="236"/>
        <end position="248"/>
    </location>
</feature>
<dbReference type="EMBL" id="VFJC01000005">
    <property type="protein sequence ID" value="KAB5579687.1"/>
    <property type="molecule type" value="Genomic_DNA"/>
</dbReference>
<name>A0A5N5PL13_PANHP</name>
<feature type="region of interest" description="Disordered" evidence="2">
    <location>
        <begin position="1"/>
        <end position="45"/>
    </location>
</feature>
<evidence type="ECO:0000256" key="3">
    <source>
        <dbReference type="SAM" id="Phobius"/>
    </source>
</evidence>
<dbReference type="GO" id="GO:0006869">
    <property type="term" value="P:lipid transport"/>
    <property type="evidence" value="ECO:0007669"/>
    <property type="project" value="InterPro"/>
</dbReference>
<feature type="transmembrane region" description="Helical" evidence="3">
    <location>
        <begin position="655"/>
        <end position="676"/>
    </location>
</feature>
<feature type="compositionally biased region" description="Polar residues" evidence="2">
    <location>
        <begin position="301"/>
        <end position="321"/>
    </location>
</feature>
<keyword evidence="3" id="KW-0472">Membrane</keyword>
<proteinExistence type="inferred from homology"/>
<accession>A0A5N5PL13</accession>
<feature type="compositionally biased region" description="Basic and acidic residues" evidence="2">
    <location>
        <begin position="118"/>
        <end position="142"/>
    </location>
</feature>
<feature type="region of interest" description="Disordered" evidence="2">
    <location>
        <begin position="721"/>
        <end position="792"/>
    </location>
</feature>
<feature type="compositionally biased region" description="Polar residues" evidence="2">
    <location>
        <begin position="11"/>
        <end position="45"/>
    </location>
</feature>
<evidence type="ECO:0000313" key="4">
    <source>
        <dbReference type="EMBL" id="KAB5579687.1"/>
    </source>
</evidence>
<keyword evidence="3" id="KW-0812">Transmembrane</keyword>
<organism evidence="4 5">
    <name type="scientific">Pangasianodon hypophthalmus</name>
    <name type="common">Striped catfish</name>
    <name type="synonym">Helicophagus hypophthalmus</name>
    <dbReference type="NCBI Taxonomy" id="310915"/>
    <lineage>
        <taxon>Eukaryota</taxon>
        <taxon>Metazoa</taxon>
        <taxon>Chordata</taxon>
        <taxon>Craniata</taxon>
        <taxon>Vertebrata</taxon>
        <taxon>Euteleostomi</taxon>
        <taxon>Actinopterygii</taxon>
        <taxon>Neopterygii</taxon>
        <taxon>Teleostei</taxon>
        <taxon>Ostariophysi</taxon>
        <taxon>Siluriformes</taxon>
        <taxon>Pangasiidae</taxon>
        <taxon>Pangasianodon</taxon>
    </lineage>
</organism>
<feature type="compositionally biased region" description="Low complexity" evidence="2">
    <location>
        <begin position="721"/>
        <end position="779"/>
    </location>
</feature>
<feature type="compositionally biased region" description="Basic and acidic residues" evidence="2">
    <location>
        <begin position="289"/>
        <end position="299"/>
    </location>
</feature>
<dbReference type="GO" id="GO:0016020">
    <property type="term" value="C:membrane"/>
    <property type="evidence" value="ECO:0007669"/>
    <property type="project" value="TreeGrafter"/>
</dbReference>
<dbReference type="InterPro" id="IPR008405">
    <property type="entry name" value="ApoL"/>
</dbReference>
<evidence type="ECO:0008006" key="6">
    <source>
        <dbReference type="Google" id="ProtNLM"/>
    </source>
</evidence>
<dbReference type="Proteomes" id="UP000327468">
    <property type="component" value="Chromosome 4"/>
</dbReference>
<dbReference type="AlphaFoldDB" id="A0A5N5PL13"/>
<dbReference type="GO" id="GO:0005576">
    <property type="term" value="C:extracellular region"/>
    <property type="evidence" value="ECO:0007669"/>
    <property type="project" value="InterPro"/>
</dbReference>
<evidence type="ECO:0000256" key="2">
    <source>
        <dbReference type="SAM" id="MobiDB-lite"/>
    </source>
</evidence>
<keyword evidence="5" id="KW-1185">Reference proteome</keyword>
<dbReference type="Pfam" id="PF05461">
    <property type="entry name" value="ApoL"/>
    <property type="match status" value="1"/>
</dbReference>
<gene>
    <name evidence="4" type="ORF">PHYPO_G00197820</name>
</gene>
<feature type="compositionally biased region" description="Basic and acidic residues" evidence="2">
    <location>
        <begin position="323"/>
        <end position="341"/>
    </location>
</feature>
<comment type="similarity">
    <text evidence="1">Belongs to the apolipoprotein L family.</text>
</comment>
<feature type="compositionally biased region" description="Basic and acidic residues" evidence="2">
    <location>
        <begin position="155"/>
        <end position="178"/>
    </location>
</feature>
<keyword evidence="3" id="KW-1133">Transmembrane helix</keyword>
<feature type="compositionally biased region" description="Basic and acidic residues" evidence="2">
    <location>
        <begin position="71"/>
        <end position="94"/>
    </location>
</feature>
<reference evidence="4 5" key="1">
    <citation type="submission" date="2019-06" db="EMBL/GenBank/DDBJ databases">
        <title>A chromosome-scale genome assembly of the striped catfish, Pangasianodon hypophthalmus.</title>
        <authorList>
            <person name="Wen M."/>
            <person name="Zahm M."/>
            <person name="Roques C."/>
            <person name="Cabau C."/>
            <person name="Klopp C."/>
            <person name="Donnadieu C."/>
            <person name="Jouanno E."/>
            <person name="Avarre J.-C."/>
            <person name="Campet M."/>
            <person name="Ha T.T.T."/>
            <person name="Dugue R."/>
            <person name="Lampietro C."/>
            <person name="Louis A."/>
            <person name="Herpin A."/>
            <person name="Echchiki A."/>
            <person name="Berthelot C."/>
            <person name="Parey E."/>
            <person name="Roest-Crollius H."/>
            <person name="Braasch I."/>
            <person name="Postlethwait J."/>
            <person name="Bobe J."/>
            <person name="Montfort J."/>
            <person name="Bouchez O."/>
            <person name="Begum T."/>
            <person name="Schartl M."/>
            <person name="Guiguen Y."/>
        </authorList>
    </citation>
    <scope>NUCLEOTIDE SEQUENCE [LARGE SCALE GENOMIC DNA]</scope>
    <source>
        <strain evidence="4 5">Indonesia</strain>
        <tissue evidence="4">Blood</tissue>
    </source>
</reference>
<dbReference type="GO" id="GO:0042157">
    <property type="term" value="P:lipoprotein metabolic process"/>
    <property type="evidence" value="ECO:0007669"/>
    <property type="project" value="InterPro"/>
</dbReference>
<dbReference type="GO" id="GO:0008289">
    <property type="term" value="F:lipid binding"/>
    <property type="evidence" value="ECO:0007669"/>
    <property type="project" value="InterPro"/>
</dbReference>
<evidence type="ECO:0000256" key="1">
    <source>
        <dbReference type="ARBA" id="ARBA00010090"/>
    </source>
</evidence>